<organism evidence="2 3">
    <name type="scientific">Segatella hominis</name>
    <dbReference type="NCBI Taxonomy" id="2518605"/>
    <lineage>
        <taxon>Bacteria</taxon>
        <taxon>Pseudomonadati</taxon>
        <taxon>Bacteroidota</taxon>
        <taxon>Bacteroidia</taxon>
        <taxon>Bacteroidales</taxon>
        <taxon>Prevotellaceae</taxon>
        <taxon>Segatella</taxon>
    </lineage>
</organism>
<evidence type="ECO:0000313" key="2">
    <source>
        <dbReference type="EMBL" id="TFH84502.1"/>
    </source>
</evidence>
<gene>
    <name evidence="2" type="ORF">EXN75_00075</name>
</gene>
<name>A0A4Y8VV66_9BACT</name>
<dbReference type="Gene3D" id="3.60.120.10">
    <property type="entry name" value="Anthranilate synthase"/>
    <property type="match status" value="1"/>
</dbReference>
<dbReference type="GeneID" id="302993694"/>
<dbReference type="RefSeq" id="WP_134842313.1">
    <property type="nucleotide sequence ID" value="NZ_SGVY01000001.1"/>
</dbReference>
<dbReference type="SUPFAM" id="SSF56322">
    <property type="entry name" value="ADC synthase"/>
    <property type="match status" value="1"/>
</dbReference>
<dbReference type="PANTHER" id="PTHR42839:SF2">
    <property type="entry name" value="ISOCHORISMATE SYNTHASE ENTC"/>
    <property type="match status" value="1"/>
</dbReference>
<comment type="caution">
    <text evidence="2">The sequence shown here is derived from an EMBL/GenBank/DDBJ whole genome shotgun (WGS) entry which is preliminary data.</text>
</comment>
<dbReference type="InterPro" id="IPR005801">
    <property type="entry name" value="ADC_synthase"/>
</dbReference>
<dbReference type="OrthoDB" id="9806579at2"/>
<dbReference type="Proteomes" id="UP000297872">
    <property type="component" value="Unassembled WGS sequence"/>
</dbReference>
<protein>
    <submittedName>
        <fullName evidence="2">Isochorismate synthase</fullName>
    </submittedName>
</protein>
<proteinExistence type="predicted"/>
<dbReference type="PANTHER" id="PTHR42839">
    <property type="entry name" value="ISOCHORISMATE SYNTHASE ENTC"/>
    <property type="match status" value="1"/>
</dbReference>
<keyword evidence="3" id="KW-1185">Reference proteome</keyword>
<accession>A0A4Y8VV66</accession>
<dbReference type="EMBL" id="SGVY01000001">
    <property type="protein sequence ID" value="TFH84502.1"/>
    <property type="molecule type" value="Genomic_DNA"/>
</dbReference>
<evidence type="ECO:0000259" key="1">
    <source>
        <dbReference type="Pfam" id="PF00425"/>
    </source>
</evidence>
<evidence type="ECO:0000313" key="3">
    <source>
        <dbReference type="Proteomes" id="UP000297872"/>
    </source>
</evidence>
<reference evidence="2 3" key="1">
    <citation type="submission" date="2019-02" db="EMBL/GenBank/DDBJ databases">
        <title>Draft Genome Sequence of the Prevotella sp. BCRC 81118, Isolated from Human Feces.</title>
        <authorList>
            <person name="Huang C.-H."/>
        </authorList>
    </citation>
    <scope>NUCLEOTIDE SEQUENCE [LARGE SCALE GENOMIC DNA]</scope>
    <source>
        <strain evidence="2 3">BCRC 81118</strain>
    </source>
</reference>
<dbReference type="Pfam" id="PF00425">
    <property type="entry name" value="Chorismate_bind"/>
    <property type="match status" value="1"/>
</dbReference>
<dbReference type="InterPro" id="IPR015890">
    <property type="entry name" value="Chorismate_C"/>
</dbReference>
<sequence length="340" mass="38750">MSAFAFYRLPYKDHYTLVMQHDDDPEKLNSVNELNGKHGFVIAPFMPSEECPILLMRPDVVKHFPIQAVTTDNKKIHFPESVSEKEAYQKDFEDFHQQLTKGIFDKIVLARCSHQKSPEAKGLKAEELFKKACQMYPRLFIALVSTTQSGTWLMATPEILLSGNGCEFKTMALAGTHTGEETVWTKKEQEEQQYVTDYIEDVISEFTDEYSKEGPFTTMAANLYHLRTDFLFRLEDTDCLGDVLDALFPTPAICGIPKEETRQYILDHESINRKYYSGFVGPLMPSGETQLYVSLRCMNIHQGGNFQLYAGGGLLAESEMQKEWEETEAKLGTMRAVISK</sequence>
<dbReference type="AlphaFoldDB" id="A0A4Y8VV66"/>
<feature type="domain" description="Chorismate-utilising enzyme C-terminal" evidence="1">
    <location>
        <begin position="85"/>
        <end position="330"/>
    </location>
</feature>